<protein>
    <submittedName>
        <fullName evidence="4">Uncharacterized protein</fullName>
    </submittedName>
</protein>
<dbReference type="AlphaFoldDB" id="A0AAV8XVP1"/>
<sequence length="212" mass="24543">MVKFKTSLKFDKNVLKELKDDSNSGVELHKAPHHFSLHPIQLNDFGQSIKDILNQGIAKYNKKLDGILLGYQNVKLLSDKGLIVNDSCYIHMDLMAEFFVFKPEIGKEMQDQFCQKLMTIIRKKGKQKVKKINRKKGIDEETPEDETPIVKTKKGNEEDEEVPSPRKNKKKKRKNETSGEDHISGLESPKKHKLKDNVVYDEETPRKKKKIK</sequence>
<gene>
    <name evidence="4" type="ORF">NQ318_008030</name>
</gene>
<feature type="compositionally biased region" description="Basic and acidic residues" evidence="3">
    <location>
        <begin position="175"/>
        <end position="184"/>
    </location>
</feature>
<reference evidence="4" key="1">
    <citation type="journal article" date="2023" name="Insect Mol. Biol.">
        <title>Genome sequencing provides insights into the evolution of gene families encoding plant cell wall-degrading enzymes in longhorned beetles.</title>
        <authorList>
            <person name="Shin N.R."/>
            <person name="Okamura Y."/>
            <person name="Kirsch R."/>
            <person name="Pauchet Y."/>
        </authorList>
    </citation>
    <scope>NUCLEOTIDE SEQUENCE</scope>
    <source>
        <strain evidence="4">AMC_N1</strain>
    </source>
</reference>
<dbReference type="Gene3D" id="3.30.1490.120">
    <property type="entry name" value="RNA polymerase Rpb7-like, N-terminal domain"/>
    <property type="match status" value="1"/>
</dbReference>
<keyword evidence="1" id="KW-0240">DNA-directed RNA polymerase</keyword>
<organism evidence="4 5">
    <name type="scientific">Aromia moschata</name>
    <dbReference type="NCBI Taxonomy" id="1265417"/>
    <lineage>
        <taxon>Eukaryota</taxon>
        <taxon>Metazoa</taxon>
        <taxon>Ecdysozoa</taxon>
        <taxon>Arthropoda</taxon>
        <taxon>Hexapoda</taxon>
        <taxon>Insecta</taxon>
        <taxon>Pterygota</taxon>
        <taxon>Neoptera</taxon>
        <taxon>Endopterygota</taxon>
        <taxon>Coleoptera</taxon>
        <taxon>Polyphaga</taxon>
        <taxon>Cucujiformia</taxon>
        <taxon>Chrysomeloidea</taxon>
        <taxon>Cerambycidae</taxon>
        <taxon>Cerambycinae</taxon>
        <taxon>Callichromatini</taxon>
        <taxon>Aromia</taxon>
    </lineage>
</organism>
<dbReference type="InterPro" id="IPR036898">
    <property type="entry name" value="RNA_pol_Rpb7-like_N_sf"/>
</dbReference>
<keyword evidence="2" id="KW-0804">Transcription</keyword>
<evidence type="ECO:0000256" key="1">
    <source>
        <dbReference type="ARBA" id="ARBA00022478"/>
    </source>
</evidence>
<feature type="region of interest" description="Disordered" evidence="3">
    <location>
        <begin position="131"/>
        <end position="212"/>
    </location>
</feature>
<name>A0AAV8XVP1_9CUCU</name>
<evidence type="ECO:0000256" key="3">
    <source>
        <dbReference type="SAM" id="MobiDB-lite"/>
    </source>
</evidence>
<evidence type="ECO:0000256" key="2">
    <source>
        <dbReference type="ARBA" id="ARBA00023163"/>
    </source>
</evidence>
<evidence type="ECO:0000313" key="4">
    <source>
        <dbReference type="EMBL" id="KAJ8943166.1"/>
    </source>
</evidence>
<accession>A0AAV8XVP1</accession>
<proteinExistence type="predicted"/>
<dbReference type="Proteomes" id="UP001162162">
    <property type="component" value="Unassembled WGS sequence"/>
</dbReference>
<dbReference type="EMBL" id="JAPWTK010000298">
    <property type="protein sequence ID" value="KAJ8943166.1"/>
    <property type="molecule type" value="Genomic_DNA"/>
</dbReference>
<dbReference type="GO" id="GO:0000428">
    <property type="term" value="C:DNA-directed RNA polymerase complex"/>
    <property type="evidence" value="ECO:0007669"/>
    <property type="project" value="UniProtKB-KW"/>
</dbReference>
<keyword evidence="5" id="KW-1185">Reference proteome</keyword>
<evidence type="ECO:0000313" key="5">
    <source>
        <dbReference type="Proteomes" id="UP001162162"/>
    </source>
</evidence>
<comment type="caution">
    <text evidence="4">The sequence shown here is derived from an EMBL/GenBank/DDBJ whole genome shotgun (WGS) entry which is preliminary data.</text>
</comment>